<feature type="compositionally biased region" description="Low complexity" evidence="1">
    <location>
        <begin position="597"/>
        <end position="613"/>
    </location>
</feature>
<reference evidence="2" key="1">
    <citation type="submission" date="2022-08" db="EMBL/GenBank/DDBJ databases">
        <authorList>
            <consortium name="DOE Joint Genome Institute"/>
            <person name="Min B."/>
            <person name="Riley R."/>
            <person name="Sierra-Patev S."/>
            <person name="Naranjo-Ortiz M."/>
            <person name="Looney B."/>
            <person name="Konkel Z."/>
            <person name="Slot J.C."/>
            <person name="Sakamoto Y."/>
            <person name="Steenwyk J.L."/>
            <person name="Rokas A."/>
            <person name="Carro J."/>
            <person name="Camarero S."/>
            <person name="Ferreira P."/>
            <person name="Molpeceres G."/>
            <person name="Ruiz-Duenas F.J."/>
            <person name="Serrano A."/>
            <person name="Henrissat B."/>
            <person name="Drula E."/>
            <person name="Hughes K.W."/>
            <person name="Mata J.L."/>
            <person name="Ishikawa N.K."/>
            <person name="Vargas-Isla R."/>
            <person name="Ushijima S."/>
            <person name="Smith C.A."/>
            <person name="Ahrendt S."/>
            <person name="Andreopoulos W."/>
            <person name="He G."/>
            <person name="Labutti K."/>
            <person name="Lipzen A."/>
            <person name="Ng V."/>
            <person name="Sandor L."/>
            <person name="Barry K."/>
            <person name="Martinez A.T."/>
            <person name="Xiao Y."/>
            <person name="Gibbons J.G."/>
            <person name="Terashima K."/>
            <person name="Hibbett D.S."/>
            <person name="Grigoriev I.V."/>
        </authorList>
    </citation>
    <scope>NUCLEOTIDE SEQUENCE</scope>
    <source>
        <strain evidence="2">TFB9207</strain>
    </source>
</reference>
<feature type="compositionally biased region" description="Low complexity" evidence="1">
    <location>
        <begin position="157"/>
        <end position="181"/>
    </location>
</feature>
<protein>
    <submittedName>
        <fullName evidence="2">Uncharacterized protein</fullName>
    </submittedName>
</protein>
<feature type="compositionally biased region" description="Low complexity" evidence="1">
    <location>
        <begin position="65"/>
        <end position="74"/>
    </location>
</feature>
<feature type="compositionally biased region" description="Low complexity" evidence="1">
    <location>
        <begin position="100"/>
        <end position="131"/>
    </location>
</feature>
<keyword evidence="3" id="KW-1185">Reference proteome</keyword>
<name>A0AA38UI55_9AGAR</name>
<organism evidence="2 3">
    <name type="scientific">Lentinula raphanica</name>
    <dbReference type="NCBI Taxonomy" id="153919"/>
    <lineage>
        <taxon>Eukaryota</taxon>
        <taxon>Fungi</taxon>
        <taxon>Dikarya</taxon>
        <taxon>Basidiomycota</taxon>
        <taxon>Agaricomycotina</taxon>
        <taxon>Agaricomycetes</taxon>
        <taxon>Agaricomycetidae</taxon>
        <taxon>Agaricales</taxon>
        <taxon>Marasmiineae</taxon>
        <taxon>Omphalotaceae</taxon>
        <taxon>Lentinula</taxon>
    </lineage>
</organism>
<evidence type="ECO:0000313" key="2">
    <source>
        <dbReference type="EMBL" id="KAJ3842682.1"/>
    </source>
</evidence>
<feature type="region of interest" description="Disordered" evidence="1">
    <location>
        <begin position="1"/>
        <end position="181"/>
    </location>
</feature>
<dbReference type="AlphaFoldDB" id="A0AA38UI55"/>
<comment type="caution">
    <text evidence="2">The sequence shown here is derived from an EMBL/GenBank/DDBJ whole genome shotgun (WGS) entry which is preliminary data.</text>
</comment>
<sequence>MSSHFGLAGKPFSTSPNSVYPFDFGHNHLSSPPDERWQNIPRSHRSDQSTLSSSRRSWPVRTLDPSPSSNPSSSHFSTKHPSRVLNDPRGSNSSAFSTNDSFAFGSPSSSQTSSPQWDSSISSPSSAVSTSHAFPSHSVKKEEPDSPKFIIEPLLPSSLVTKRSSSSSPEPCSSPTQAELESQLLLSQALAPPTEVPLRATQACDDMRKMMRSFRLNPFSILTSNTKDSKSDAGACSDLDPVVTWCGEIAQPLEEEPLIFEWQLDDYKSGLEGDLPELIVMNDVEDCELVVEHSNTLEANLGLGEDPEAPLIFSPSLLSSEVASKSGFLTQAETDSQRVTHTLPRMPFFPEYGPKNGEMKARANSYDSGYESNNSVLTHPLRSSQNLRNSLQRRSFDQGLQKQSADIPVHNKPRFGIFSDSNPSRSPSITSYDHEIAFRSEAFYEPSNFELTDARGADNIDIYASARSSKVMPHSKGSLKNDINSGHAASGSMYISTLLNVDSNPSSSPYSPNYQSTRAPPPKPRVSSTRSRMQASTSSNYRQTHPGPISQDVDVMNVARIWANAANPPPDSDSELEYRRFDRRLGDQHQGQHYPNGPSMPEMSSGSGSVVPSMQTHASASQLSPLCYLGQQQQEMGHGHVPPGQIRIQSQSNSLVDMVTSSMRSTEGPAQAASLYALARGAVAFPT</sequence>
<feature type="compositionally biased region" description="Polar residues" evidence="1">
    <location>
        <begin position="526"/>
        <end position="543"/>
    </location>
</feature>
<feature type="compositionally biased region" description="Polar residues" evidence="1">
    <location>
        <begin position="89"/>
        <end position="99"/>
    </location>
</feature>
<feature type="compositionally biased region" description="Low complexity" evidence="1">
    <location>
        <begin position="48"/>
        <end position="57"/>
    </location>
</feature>
<feature type="region of interest" description="Disordered" evidence="1">
    <location>
        <begin position="504"/>
        <end position="549"/>
    </location>
</feature>
<dbReference type="Proteomes" id="UP001163846">
    <property type="component" value="Unassembled WGS sequence"/>
</dbReference>
<dbReference type="EMBL" id="MU805998">
    <property type="protein sequence ID" value="KAJ3842682.1"/>
    <property type="molecule type" value="Genomic_DNA"/>
</dbReference>
<evidence type="ECO:0000256" key="1">
    <source>
        <dbReference type="SAM" id="MobiDB-lite"/>
    </source>
</evidence>
<accession>A0AA38UI55</accession>
<evidence type="ECO:0000313" key="3">
    <source>
        <dbReference type="Proteomes" id="UP001163846"/>
    </source>
</evidence>
<feature type="compositionally biased region" description="Low complexity" evidence="1">
    <location>
        <begin position="504"/>
        <end position="514"/>
    </location>
</feature>
<feature type="region of interest" description="Disordered" evidence="1">
    <location>
        <begin position="589"/>
        <end position="613"/>
    </location>
</feature>
<gene>
    <name evidence="2" type="ORF">F5878DRAFT_722028</name>
</gene>
<feature type="compositionally biased region" description="Polar residues" evidence="1">
    <location>
        <begin position="365"/>
        <end position="404"/>
    </location>
</feature>
<proteinExistence type="predicted"/>
<feature type="compositionally biased region" description="Polar residues" evidence="1">
    <location>
        <begin position="419"/>
        <end position="428"/>
    </location>
</feature>
<feature type="region of interest" description="Disordered" evidence="1">
    <location>
        <begin position="344"/>
        <end position="428"/>
    </location>
</feature>